<reference evidence="6 7" key="1">
    <citation type="submission" date="2021-02" db="EMBL/GenBank/DDBJ databases">
        <title>De Novo genome assembly of isolated myxobacteria.</title>
        <authorList>
            <person name="Stevens D.C."/>
        </authorList>
    </citation>
    <scope>NUCLEOTIDE SEQUENCE [LARGE SCALE GENOMIC DNA]</scope>
    <source>
        <strain evidence="6 7">SCHIC003</strain>
    </source>
</reference>
<dbReference type="InterPro" id="IPR013517">
    <property type="entry name" value="FG-GAP"/>
</dbReference>
<sequence>MNRIVRAVPLLTLLVTACSDELDPAREVPLPPPVDQCTGLPPVALRAEPVRVRVGGPVALVASGGSGQYRYELQAGGSSGELRADRFVAGHTPGTDTLVVEDARCPGDARVTVEVLAPFDISPARADVRPQTTFQVATRGLLGQATFSLTQSGSGATLSPAGRYTAGTGEGLDLITVRDSQTGDEAVLQYNVSRTARLAGAPAYLAVPSGSSVPLNTRGGSDAVVWTKVSGPGTLSPGRIGFQPGDMGAAVLEATDPFTGDKAAVTVVVMDELTRPTQAHGRLSDVAALVAADFDGDGIQDLAVGQRESDLGAPVSGGAVFIYKGGSGGLAAKPLWVLKGPTESAFFGEVLAAGDLDGDGRAELVVSSPGADVAINNAGAVYLYTFKGGEPAPLRSPLAGLLASSAFGAGLSVADLNGDGRMDLVVGTPAGDLAPTSAIRARGTVDIYLSTASAPVPDLPSVRLGGSDLSREGAPMARSNTDLGRALVVADFNKDGRVDIAALSKVSRYAADGTIPGMQVTLSVFFARAEGQRFRATPDVYVLPANLSDGNEGTWRLSSVAGDGARPPLLMAVADRADSPDLSTSGGVKSGGDAGGVLLFDLSGFTPTGDPAATPPQVKREEAFARIYGDASGIVAGRSFAVLDVDGVPGPELLLGAPYAAPPAPGNTTLRLGGKVLVYPLATLTKGALINKPTTAINGTARSETLGSGLAAWRFSEGESLAAFAGRASSDQGAFTGRVELFRRAGASLAEWTRSTSDVPAMPGTERVGEQVAVAVGPRGGVALLGAAGWSGPGVNVDGDAMSIGRAYVRDVARGATALVVEEGAPTPHKAGRSVGVDVAFTDFNGDGIPDTAVGAQTFFVPASNSAEIAATYHTTRAECFTPATQTVGGVLISLGQADGTYKPAYRVWAPNQITGCAPDTDARCKRTNMGRGIVGGFDFNGDGKEDLGVLRDRGMEVFLGRAPDDASLAKLTMACNPVYSWPSMGLNTFAPTNLGDINADGCADLAWRYAEGARSGVAILLGYDAGGAKCGGRTTPTVWRIAGDSEAQLNNMGLGVAMTRAGKLMRNPNGTGDTRDFLAVSASAVVFNSVTQPAVLLFDLAQLRTVMAKRQTDNLPLVAGALGDGLTPVVVVHQTRAVFFGSSLAGNLDLSGDGVEDLVVGAYGASVASDGGGAVFVYAGTPNLGGALSPFLTVVGDVSERSQVGMEVAVTPGKGGTPPTMVMGAPSSYRTGTRNGTAYSLPLRF</sequence>
<dbReference type="InterPro" id="IPR013519">
    <property type="entry name" value="Int_alpha_beta-p"/>
</dbReference>
<keyword evidence="7" id="KW-1185">Reference proteome</keyword>
<dbReference type="RefSeq" id="WP_206712715.1">
    <property type="nucleotide sequence ID" value="NZ_CP071091.1"/>
</dbReference>
<gene>
    <name evidence="6" type="ORF">JY572_21255</name>
</gene>
<evidence type="ECO:0000313" key="6">
    <source>
        <dbReference type="EMBL" id="QSQ10955.1"/>
    </source>
</evidence>
<dbReference type="EMBL" id="CP071091">
    <property type="protein sequence ID" value="QSQ10955.1"/>
    <property type="molecule type" value="Genomic_DNA"/>
</dbReference>
<protein>
    <submittedName>
        <fullName evidence="6">VCBS repeat-containing protein</fullName>
    </submittedName>
</protein>
<dbReference type="PROSITE" id="PS51470">
    <property type="entry name" value="FG_GAP"/>
    <property type="match status" value="2"/>
</dbReference>
<keyword evidence="1" id="KW-0732">Signal</keyword>
<evidence type="ECO:0000256" key="5">
    <source>
        <dbReference type="SAM" id="MobiDB-lite"/>
    </source>
</evidence>
<evidence type="ECO:0000256" key="3">
    <source>
        <dbReference type="ARBA" id="ARBA00022801"/>
    </source>
</evidence>
<evidence type="ECO:0000256" key="2">
    <source>
        <dbReference type="ARBA" id="ARBA00022737"/>
    </source>
</evidence>
<name>A0ABX7MX01_9BACT</name>
<proteinExistence type="predicted"/>
<organism evidence="6 7">
    <name type="scientific">Myxococcus landrumensis</name>
    <dbReference type="NCBI Taxonomy" id="2813577"/>
    <lineage>
        <taxon>Bacteria</taxon>
        <taxon>Pseudomonadati</taxon>
        <taxon>Myxococcota</taxon>
        <taxon>Myxococcia</taxon>
        <taxon>Myxococcales</taxon>
        <taxon>Cystobacterineae</taxon>
        <taxon>Myxococcaceae</taxon>
        <taxon>Myxococcus</taxon>
    </lineage>
</organism>
<keyword evidence="2" id="KW-0677">Repeat</keyword>
<dbReference type="Pfam" id="PF01839">
    <property type="entry name" value="FG-GAP"/>
    <property type="match status" value="3"/>
</dbReference>
<feature type="region of interest" description="Disordered" evidence="5">
    <location>
        <begin position="1211"/>
        <end position="1230"/>
    </location>
</feature>
<dbReference type="PRINTS" id="PR01185">
    <property type="entry name" value="INTEGRINA"/>
</dbReference>
<evidence type="ECO:0000256" key="1">
    <source>
        <dbReference type="ARBA" id="ARBA00022729"/>
    </source>
</evidence>
<dbReference type="InterPro" id="IPR028994">
    <property type="entry name" value="Integrin_alpha_N"/>
</dbReference>
<keyword evidence="3" id="KW-0378">Hydrolase</keyword>
<keyword evidence="4" id="KW-0325">Glycoprotein</keyword>
<dbReference type="PANTHER" id="PTHR23221:SF7">
    <property type="entry name" value="PHOSPHATIDYLINOSITOL-GLYCAN-SPECIFIC PHOSPHOLIPASE D"/>
    <property type="match status" value="1"/>
</dbReference>
<dbReference type="Proteomes" id="UP000663090">
    <property type="component" value="Chromosome"/>
</dbReference>
<accession>A0ABX7MX01</accession>
<dbReference type="SMART" id="SM00191">
    <property type="entry name" value="Int_alpha"/>
    <property type="match status" value="7"/>
</dbReference>
<evidence type="ECO:0000256" key="4">
    <source>
        <dbReference type="ARBA" id="ARBA00023180"/>
    </source>
</evidence>
<dbReference type="Gene3D" id="2.130.10.130">
    <property type="entry name" value="Integrin alpha, N-terminal"/>
    <property type="match status" value="4"/>
</dbReference>
<dbReference type="PROSITE" id="PS51257">
    <property type="entry name" value="PROKAR_LIPOPROTEIN"/>
    <property type="match status" value="1"/>
</dbReference>
<dbReference type="PANTHER" id="PTHR23221">
    <property type="entry name" value="GLYCOSYLPHOSPHATIDYLINOSITOL PHOSPHOLIPASE D"/>
    <property type="match status" value="1"/>
</dbReference>
<dbReference type="SUPFAM" id="SSF69318">
    <property type="entry name" value="Integrin alpha N-terminal domain"/>
    <property type="match status" value="2"/>
</dbReference>
<evidence type="ECO:0000313" key="7">
    <source>
        <dbReference type="Proteomes" id="UP000663090"/>
    </source>
</evidence>
<dbReference type="InterPro" id="IPR000413">
    <property type="entry name" value="Integrin_alpha"/>
</dbReference>